<dbReference type="RefSeq" id="WP_004802126.1">
    <property type="nucleotide sequence ID" value="NZ_KB446647.1"/>
</dbReference>
<keyword evidence="3" id="KW-1185">Reference proteome</keyword>
<dbReference type="Pfam" id="PF00583">
    <property type="entry name" value="Acetyltransf_1"/>
    <property type="match status" value="1"/>
</dbReference>
<proteinExistence type="predicted"/>
<organism evidence="2 3">
    <name type="scientific">Eggerthia catenaformis OT 569 = DSM 20559</name>
    <dbReference type="NCBI Taxonomy" id="999415"/>
    <lineage>
        <taxon>Bacteria</taxon>
        <taxon>Bacillati</taxon>
        <taxon>Bacillota</taxon>
        <taxon>Erysipelotrichia</taxon>
        <taxon>Erysipelotrichales</taxon>
        <taxon>Coprobacillaceae</taxon>
        <taxon>Eggerthia</taxon>
    </lineage>
</organism>
<dbReference type="STRING" id="999415.HMPREF9943_00726"/>
<dbReference type="Gene3D" id="3.40.630.30">
    <property type="match status" value="1"/>
</dbReference>
<name>M2NFG1_9FIRM</name>
<dbReference type="AlphaFoldDB" id="M2NFG1"/>
<reference evidence="2 3" key="1">
    <citation type="submission" date="2013-02" db="EMBL/GenBank/DDBJ databases">
        <title>The Genome Sequence of Lactobacillus catenaformis F0143.</title>
        <authorList>
            <consortium name="The Broad Institute Genome Sequencing Platform"/>
            <person name="Earl A."/>
            <person name="Ward D."/>
            <person name="Feldgarden M."/>
            <person name="Gevers D."/>
            <person name="Izard J."/>
            <person name="Blanton J.M."/>
            <person name="Mathney J."/>
            <person name="Dewhirst F.E."/>
            <person name="Young S.K."/>
            <person name="Zeng Q."/>
            <person name="Gargeya S."/>
            <person name="Fitzgerald M."/>
            <person name="Haas B."/>
            <person name="Abouelleil A."/>
            <person name="Alvarado L."/>
            <person name="Arachchi H.M."/>
            <person name="Berlin A."/>
            <person name="Chapman S.B."/>
            <person name="Gearin G."/>
            <person name="Goldberg J."/>
            <person name="Griggs A."/>
            <person name="Gujja S."/>
            <person name="Hansen M."/>
            <person name="Heiman D."/>
            <person name="Howarth C."/>
            <person name="Larimer J."/>
            <person name="Lui A."/>
            <person name="MacDonald P.J.P."/>
            <person name="McCowen C."/>
            <person name="Montmayeur A."/>
            <person name="Murphy C."/>
            <person name="Neiman D."/>
            <person name="Pearson M."/>
            <person name="Priest M."/>
            <person name="Roberts A."/>
            <person name="Saif S."/>
            <person name="Shea T."/>
            <person name="Sisk P."/>
            <person name="Stolte C."/>
            <person name="Sykes S."/>
            <person name="Wortman J."/>
            <person name="Nusbaum C."/>
            <person name="Birren B."/>
        </authorList>
    </citation>
    <scope>NUCLEOTIDE SEQUENCE [LARGE SCALE GENOMIC DNA]</scope>
    <source>
        <strain evidence="2 3">OT 569</strain>
    </source>
</reference>
<protein>
    <recommendedName>
        <fullName evidence="1">N-acetyltransferase domain-containing protein</fullName>
    </recommendedName>
</protein>
<feature type="domain" description="N-acetyltransferase" evidence="1">
    <location>
        <begin position="36"/>
        <end position="208"/>
    </location>
</feature>
<dbReference type="CDD" id="cd04301">
    <property type="entry name" value="NAT_SF"/>
    <property type="match status" value="1"/>
</dbReference>
<dbReference type="OrthoDB" id="2593184at2"/>
<dbReference type="EMBL" id="AGEJ01000012">
    <property type="protein sequence ID" value="EMD16948.1"/>
    <property type="molecule type" value="Genomic_DNA"/>
</dbReference>
<comment type="caution">
    <text evidence="2">The sequence shown here is derived from an EMBL/GenBank/DDBJ whole genome shotgun (WGS) entry which is preliminary data.</text>
</comment>
<dbReference type="PROSITE" id="PS51186">
    <property type="entry name" value="GNAT"/>
    <property type="match status" value="1"/>
</dbReference>
<dbReference type="SUPFAM" id="SSF55729">
    <property type="entry name" value="Acyl-CoA N-acyltransferases (Nat)"/>
    <property type="match status" value="1"/>
</dbReference>
<dbReference type="eggNOG" id="COG0454">
    <property type="taxonomic scope" value="Bacteria"/>
</dbReference>
<evidence type="ECO:0000259" key="1">
    <source>
        <dbReference type="PROSITE" id="PS51186"/>
    </source>
</evidence>
<dbReference type="BioCyc" id="ECAT999415-HMP:GTTI-748-MONOMER"/>
<dbReference type="InterPro" id="IPR016181">
    <property type="entry name" value="Acyl_CoA_acyltransferase"/>
</dbReference>
<dbReference type="InterPro" id="IPR000182">
    <property type="entry name" value="GNAT_dom"/>
</dbReference>
<dbReference type="GO" id="GO:0016747">
    <property type="term" value="F:acyltransferase activity, transferring groups other than amino-acyl groups"/>
    <property type="evidence" value="ECO:0007669"/>
    <property type="project" value="InterPro"/>
</dbReference>
<gene>
    <name evidence="2" type="ORF">HMPREF9943_00726</name>
</gene>
<accession>M2NFG1</accession>
<dbReference type="Proteomes" id="UP000011758">
    <property type="component" value="Unassembled WGS sequence"/>
</dbReference>
<evidence type="ECO:0000313" key="2">
    <source>
        <dbReference type="EMBL" id="EMD16948.1"/>
    </source>
</evidence>
<evidence type="ECO:0000313" key="3">
    <source>
        <dbReference type="Proteomes" id="UP000011758"/>
    </source>
</evidence>
<sequence length="218" mass="25705">MQKLKELSDSEIETISRYIANTFSDYKYNTADKGLVKYIPNREDMFIYINAIVQASYKSGMLYTTSENREGYLILAGEGVGTVQFIDGIKMILAEKKALGGWRKMKSFISACFSDGNTIEYRMRKSKRQYIKIEVLVVRSEFQKQGYMRKMMEFVYELAKEKEIPVILDTDDMDKSLRYRHLGMKLDRIRHCGDDFHIYDLIYENHLKETENRLENNK</sequence>